<evidence type="ECO:0000256" key="4">
    <source>
        <dbReference type="ARBA" id="ARBA00022801"/>
    </source>
</evidence>
<evidence type="ECO:0000256" key="2">
    <source>
        <dbReference type="ARBA" id="ARBA00022670"/>
    </source>
</evidence>
<keyword evidence="3" id="KW-0479">Metal-binding</keyword>
<gene>
    <name evidence="8" type="ORF">PAPOLLO_LOCUS24027</name>
</gene>
<dbReference type="EMBL" id="CAJQZP010001449">
    <property type="protein sequence ID" value="CAG5047672.1"/>
    <property type="molecule type" value="Genomic_DNA"/>
</dbReference>
<dbReference type="PANTHER" id="PTHR10127">
    <property type="entry name" value="DISCOIDIN, CUB, EGF, LAMININ , AND ZINC METALLOPROTEASE DOMAIN CONTAINING"/>
    <property type="match status" value="1"/>
</dbReference>
<evidence type="ECO:0000313" key="8">
    <source>
        <dbReference type="EMBL" id="CAG5047672.1"/>
    </source>
</evidence>
<keyword evidence="5" id="KW-0862">Zinc</keyword>
<dbReference type="GO" id="GO:0046872">
    <property type="term" value="F:metal ion binding"/>
    <property type="evidence" value="ECO:0007669"/>
    <property type="project" value="UniProtKB-KW"/>
</dbReference>
<name>A0A8S3XYF6_PARAO</name>
<keyword evidence="4" id="KW-0378">Hydrolase</keyword>
<evidence type="ECO:0000256" key="1">
    <source>
        <dbReference type="ARBA" id="ARBA00001947"/>
    </source>
</evidence>
<evidence type="ECO:0000256" key="5">
    <source>
        <dbReference type="ARBA" id="ARBA00022833"/>
    </source>
</evidence>
<evidence type="ECO:0000313" key="9">
    <source>
        <dbReference type="Proteomes" id="UP000691718"/>
    </source>
</evidence>
<feature type="domain" description="Peptidase M12A" evidence="7">
    <location>
        <begin position="165"/>
        <end position="215"/>
    </location>
</feature>
<comment type="caution">
    <text evidence="8">The sequence shown here is derived from an EMBL/GenBank/DDBJ whole genome shotgun (WGS) entry which is preliminary data.</text>
</comment>
<comment type="cofactor">
    <cofactor evidence="1">
        <name>Zn(2+)</name>
        <dbReference type="ChEBI" id="CHEBI:29105"/>
    </cofactor>
</comment>
<proteinExistence type="predicted"/>
<keyword evidence="2" id="KW-0645">Protease</keyword>
<dbReference type="PANTHER" id="PTHR10127:SF780">
    <property type="entry name" value="METALLOENDOPEPTIDASE"/>
    <property type="match status" value="1"/>
</dbReference>
<evidence type="ECO:0000259" key="7">
    <source>
        <dbReference type="Pfam" id="PF01400"/>
    </source>
</evidence>
<dbReference type="Pfam" id="PF01400">
    <property type="entry name" value="Astacin"/>
    <property type="match status" value="2"/>
</dbReference>
<reference evidence="8" key="1">
    <citation type="submission" date="2021-04" db="EMBL/GenBank/DDBJ databases">
        <authorList>
            <person name="Tunstrom K."/>
        </authorList>
    </citation>
    <scope>NUCLEOTIDE SEQUENCE</scope>
</reference>
<feature type="domain" description="Peptidase M12A" evidence="7">
    <location>
        <begin position="259"/>
        <end position="438"/>
    </location>
</feature>
<dbReference type="Proteomes" id="UP000691718">
    <property type="component" value="Unassembled WGS sequence"/>
</dbReference>
<dbReference type="InterPro" id="IPR001506">
    <property type="entry name" value="Peptidase_M12A"/>
</dbReference>
<dbReference type="GO" id="GO:0006508">
    <property type="term" value="P:proteolysis"/>
    <property type="evidence" value="ECO:0007669"/>
    <property type="project" value="UniProtKB-KW"/>
</dbReference>
<organism evidence="8 9">
    <name type="scientific">Parnassius apollo</name>
    <name type="common">Apollo butterfly</name>
    <name type="synonym">Papilio apollo</name>
    <dbReference type="NCBI Taxonomy" id="110799"/>
    <lineage>
        <taxon>Eukaryota</taxon>
        <taxon>Metazoa</taxon>
        <taxon>Ecdysozoa</taxon>
        <taxon>Arthropoda</taxon>
        <taxon>Hexapoda</taxon>
        <taxon>Insecta</taxon>
        <taxon>Pterygota</taxon>
        <taxon>Neoptera</taxon>
        <taxon>Endopterygota</taxon>
        <taxon>Lepidoptera</taxon>
        <taxon>Glossata</taxon>
        <taxon>Ditrysia</taxon>
        <taxon>Papilionoidea</taxon>
        <taxon>Papilionidae</taxon>
        <taxon>Parnassiinae</taxon>
        <taxon>Parnassini</taxon>
        <taxon>Parnassius</taxon>
        <taxon>Parnassius</taxon>
    </lineage>
</organism>
<dbReference type="AlphaFoldDB" id="A0A8S3XYF6"/>
<accession>A0A8S3XYF6</accession>
<evidence type="ECO:0000256" key="3">
    <source>
        <dbReference type="ARBA" id="ARBA00022723"/>
    </source>
</evidence>
<sequence>MCRIFNAETARLEKLNKASDFNVHMNHNNQKKQEHNRMKRNVNPALTENAYDMERVERIVDKLYDDMEEHGQKVTYRQRRINTVTTDKTIINTTARRLFFAPAELLGPVGYVIDNGTSKEEEHKKPAITAWHKKWKHGIVPYFIDPNTYGYKKYFAIRPDDALSSLPYDYASVLHYPARAFSKNGQATILTKGDIKIGQRELLSKIDVEKVGIIYDQECLERNRQYLLRTCPSVVKVNNTEPKRATEEEINSYFKDRIWPLGMISYKLRDRLEFSTEERENIKAVIRHIEKETCIKFNDLTETNDTKVVEPTTTTIATNSNKTNKLKIESNEITTPGISDNEIKESDISDIDKSVITRLSSQENSEESQQIEKEMKEKLPPAAAAGFPYDYQSVMHYPWLQIKNGVTSIMYPIWNDGWAMGHWQGLSSTDVQKLNRIYAGQCTKYLKLANADEYR</sequence>
<evidence type="ECO:0000256" key="6">
    <source>
        <dbReference type="ARBA" id="ARBA00023049"/>
    </source>
</evidence>
<keyword evidence="9" id="KW-1185">Reference proteome</keyword>
<dbReference type="GO" id="GO:0004222">
    <property type="term" value="F:metalloendopeptidase activity"/>
    <property type="evidence" value="ECO:0007669"/>
    <property type="project" value="InterPro"/>
</dbReference>
<dbReference type="OrthoDB" id="291007at2759"/>
<protein>
    <submittedName>
        <fullName evidence="8">(apollo) hypothetical protein</fullName>
    </submittedName>
</protein>
<keyword evidence="6" id="KW-0482">Metalloprotease</keyword>